<dbReference type="InterPro" id="IPR036397">
    <property type="entry name" value="RNaseH_sf"/>
</dbReference>
<dbReference type="OrthoDB" id="10006939at2759"/>
<dbReference type="Proteomes" id="UP000507470">
    <property type="component" value="Unassembled WGS sequence"/>
</dbReference>
<proteinExistence type="predicted"/>
<gene>
    <name evidence="3" type="ORF">MCOR_53465</name>
</gene>
<protein>
    <recommendedName>
        <fullName evidence="2">Tc1-like transposase DDE domain-containing protein</fullName>
    </recommendedName>
</protein>
<evidence type="ECO:0000259" key="2">
    <source>
        <dbReference type="Pfam" id="PF13358"/>
    </source>
</evidence>
<evidence type="ECO:0000256" key="1">
    <source>
        <dbReference type="SAM" id="MobiDB-lite"/>
    </source>
</evidence>
<dbReference type="Gene3D" id="3.30.420.10">
    <property type="entry name" value="Ribonuclease H-like superfamily/Ribonuclease H"/>
    <property type="match status" value="1"/>
</dbReference>
<dbReference type="AlphaFoldDB" id="A0A6J8EL70"/>
<evidence type="ECO:0000313" key="4">
    <source>
        <dbReference type="Proteomes" id="UP000507470"/>
    </source>
</evidence>
<name>A0A6J8EL70_MYTCO</name>
<sequence length="172" mass="19972">MVCEVNKPKRVNYALEYIINRETFDNEIFTDKTTVKIQSSTCYSFRKEGEETKAKGKPKHPYQEKYPNGHRLVQDNYPKHVGRSTKQPVQNNNVNHLVTPPESPDLNPIENIWAALKFHIRQRVNPSNLQKLLDGIQEYWNNLSAETCCSYINYLYKVLPKVLDVDGNATVF</sequence>
<keyword evidence="4" id="KW-1185">Reference proteome</keyword>
<accession>A0A6J8EL70</accession>
<dbReference type="GO" id="GO:0003676">
    <property type="term" value="F:nucleic acid binding"/>
    <property type="evidence" value="ECO:0007669"/>
    <property type="project" value="InterPro"/>
</dbReference>
<dbReference type="InterPro" id="IPR052338">
    <property type="entry name" value="Transposase_5"/>
</dbReference>
<organism evidence="3 4">
    <name type="scientific">Mytilus coruscus</name>
    <name type="common">Sea mussel</name>
    <dbReference type="NCBI Taxonomy" id="42192"/>
    <lineage>
        <taxon>Eukaryota</taxon>
        <taxon>Metazoa</taxon>
        <taxon>Spiralia</taxon>
        <taxon>Lophotrochozoa</taxon>
        <taxon>Mollusca</taxon>
        <taxon>Bivalvia</taxon>
        <taxon>Autobranchia</taxon>
        <taxon>Pteriomorphia</taxon>
        <taxon>Mytilida</taxon>
        <taxon>Mytiloidea</taxon>
        <taxon>Mytilidae</taxon>
        <taxon>Mytilinae</taxon>
        <taxon>Mytilus</taxon>
    </lineage>
</organism>
<dbReference type="EMBL" id="CACVKT020009343">
    <property type="protein sequence ID" value="CAC5421329.1"/>
    <property type="molecule type" value="Genomic_DNA"/>
</dbReference>
<dbReference type="Pfam" id="PF13358">
    <property type="entry name" value="DDE_3"/>
    <property type="match status" value="1"/>
</dbReference>
<dbReference type="PANTHER" id="PTHR23022">
    <property type="entry name" value="TRANSPOSABLE ELEMENT-RELATED"/>
    <property type="match status" value="1"/>
</dbReference>
<reference evidence="3 4" key="1">
    <citation type="submission" date="2020-06" db="EMBL/GenBank/DDBJ databases">
        <authorList>
            <person name="Li R."/>
            <person name="Bekaert M."/>
        </authorList>
    </citation>
    <scope>NUCLEOTIDE SEQUENCE [LARGE SCALE GENOMIC DNA]</scope>
    <source>
        <strain evidence="4">wild</strain>
    </source>
</reference>
<dbReference type="InterPro" id="IPR038717">
    <property type="entry name" value="Tc1-like_DDE_dom"/>
</dbReference>
<evidence type="ECO:0000313" key="3">
    <source>
        <dbReference type="EMBL" id="CAC5421329.1"/>
    </source>
</evidence>
<dbReference type="PANTHER" id="PTHR23022:SF135">
    <property type="entry name" value="SI:DKEY-77F5.3"/>
    <property type="match status" value="1"/>
</dbReference>
<feature type="region of interest" description="Disordered" evidence="1">
    <location>
        <begin position="47"/>
        <end position="70"/>
    </location>
</feature>
<feature type="domain" description="Tc1-like transposase DDE" evidence="2">
    <location>
        <begin position="65"/>
        <end position="131"/>
    </location>
</feature>